<dbReference type="PRINTS" id="PR00449">
    <property type="entry name" value="RASTRNSFRMNG"/>
</dbReference>
<feature type="region of interest" description="Disordered" evidence="9">
    <location>
        <begin position="344"/>
        <end position="377"/>
    </location>
</feature>
<sequence>MEVTNLVNRTKLCSFKDICLELPPNQTPPTNSNLTIIEKIISSKSIGLSIVRDVVLKAWKPMFPLEVSRMENNLFLFCFQHEADANNVFHRRPWSIKEGHLILKRWDPNLSWQEIEFNSSTIWVQIHALPSLWQSKDNIVNIGAKIGNVVELDFTGDRGGEWRRYSCLKYEKISEICYNCGMIGHEEKLYQRDTFYLQNPHGVTLFAAGSWLRPENDHIPTGAYQKSSNPQSKLEAELSCPSYTHVFGDTDTSHSVQDTPRITLMPPLPLNSEPQDTSPLSLFSALQTNTWTESSQEQKSMGVAHRNIGPSNISPPATDLGPIQNPVDTEAHSLPTHLLLAQISPPKNSNTLNMLKPISSSDSVVSHPPSPQQPNLTEESNLHHINLSPTTQTPSQKRKTTNNELRLFTKKVKQTCESFEQTHPLKVQELQIDDRLVTLQIWDTAGQERFQSLGVAFYRGADCCVLAYDVNVMKSFDTLDNWHEEFLKQANPPNPRTFPFILLGNKIDVDGGNSRVVSEKKAKEWCASKGNIPYFETSAKEDYNVDAAFLCIAKTALANEREQDIYFQGIPEAVSESEPRGGCAC</sequence>
<dbReference type="InterPro" id="IPR027417">
    <property type="entry name" value="P-loop_NTPase"/>
</dbReference>
<dbReference type="SMART" id="SM00174">
    <property type="entry name" value="RHO"/>
    <property type="match status" value="1"/>
</dbReference>
<keyword evidence="12" id="KW-1185">Reference proteome</keyword>
<dbReference type="Pfam" id="PF14111">
    <property type="entry name" value="DUF4283"/>
    <property type="match status" value="1"/>
</dbReference>
<organism evidence="11 12">
    <name type="scientific">Lithocarpus litseifolius</name>
    <dbReference type="NCBI Taxonomy" id="425828"/>
    <lineage>
        <taxon>Eukaryota</taxon>
        <taxon>Viridiplantae</taxon>
        <taxon>Streptophyta</taxon>
        <taxon>Embryophyta</taxon>
        <taxon>Tracheophyta</taxon>
        <taxon>Spermatophyta</taxon>
        <taxon>Magnoliopsida</taxon>
        <taxon>eudicotyledons</taxon>
        <taxon>Gunneridae</taxon>
        <taxon>Pentapetalae</taxon>
        <taxon>rosids</taxon>
        <taxon>fabids</taxon>
        <taxon>Fagales</taxon>
        <taxon>Fagaceae</taxon>
        <taxon>Lithocarpus</taxon>
    </lineage>
</organism>
<evidence type="ECO:0000256" key="6">
    <source>
        <dbReference type="ARBA" id="ARBA00023288"/>
    </source>
</evidence>
<evidence type="ECO:0000313" key="11">
    <source>
        <dbReference type="EMBL" id="KAL0015762.1"/>
    </source>
</evidence>
<keyword evidence="6" id="KW-0449">Lipoprotein</keyword>
<dbReference type="PROSITE" id="PS51421">
    <property type="entry name" value="RAS"/>
    <property type="match status" value="1"/>
</dbReference>
<dbReference type="GO" id="GO:0003924">
    <property type="term" value="F:GTPase activity"/>
    <property type="evidence" value="ECO:0007669"/>
    <property type="project" value="InterPro"/>
</dbReference>
<dbReference type="GO" id="GO:0005774">
    <property type="term" value="C:vacuolar membrane"/>
    <property type="evidence" value="ECO:0007669"/>
    <property type="project" value="TreeGrafter"/>
</dbReference>
<dbReference type="SMART" id="SM00176">
    <property type="entry name" value="RAN"/>
    <property type="match status" value="1"/>
</dbReference>
<dbReference type="AlphaFoldDB" id="A0AAW2DYW5"/>
<feature type="compositionally biased region" description="Low complexity" evidence="9">
    <location>
        <begin position="357"/>
        <end position="367"/>
    </location>
</feature>
<dbReference type="EMBL" id="JAZDWU010000001">
    <property type="protein sequence ID" value="KAL0015762.1"/>
    <property type="molecule type" value="Genomic_DNA"/>
</dbReference>
<comment type="subcellular location">
    <subcellularLocation>
        <location evidence="8">Endomembrane system</location>
        <topology evidence="8">Lipid-anchor</topology>
        <orientation evidence="8">Cytoplasmic side</orientation>
    </subcellularLocation>
</comment>
<gene>
    <name evidence="11" type="ORF">SO802_002831</name>
</gene>
<evidence type="ECO:0000256" key="8">
    <source>
        <dbReference type="ARBA" id="ARBA00046278"/>
    </source>
</evidence>
<dbReference type="GO" id="GO:0015031">
    <property type="term" value="P:protein transport"/>
    <property type="evidence" value="ECO:0007669"/>
    <property type="project" value="UniProtKB-KW"/>
</dbReference>
<evidence type="ECO:0000259" key="10">
    <source>
        <dbReference type="Pfam" id="PF14111"/>
    </source>
</evidence>
<proteinExistence type="inferred from homology"/>
<evidence type="ECO:0000256" key="7">
    <source>
        <dbReference type="ARBA" id="ARBA00023289"/>
    </source>
</evidence>
<reference evidence="11 12" key="1">
    <citation type="submission" date="2024-01" db="EMBL/GenBank/DDBJ databases">
        <title>A telomere-to-telomere, gap-free genome of sweet tea (Lithocarpus litseifolius).</title>
        <authorList>
            <person name="Zhou J."/>
        </authorList>
    </citation>
    <scope>NUCLEOTIDE SEQUENCE [LARGE SCALE GENOMIC DNA]</scope>
    <source>
        <strain evidence="11">Zhou-2022a</strain>
        <tissue evidence="11">Leaf</tissue>
    </source>
</reference>
<dbReference type="PANTHER" id="PTHR47981">
    <property type="entry name" value="RAB FAMILY"/>
    <property type="match status" value="1"/>
</dbReference>
<protein>
    <recommendedName>
        <fullName evidence="10">DUF4283 domain-containing protein</fullName>
    </recommendedName>
</protein>
<comment type="similarity">
    <text evidence="1">Belongs to the small GTPase superfamily. Rab family.</text>
</comment>
<keyword evidence="5" id="KW-0342">GTP-binding</keyword>
<dbReference type="SUPFAM" id="SSF52540">
    <property type="entry name" value="P-loop containing nucleoside triphosphate hydrolases"/>
    <property type="match status" value="1"/>
</dbReference>
<evidence type="ECO:0000313" key="12">
    <source>
        <dbReference type="Proteomes" id="UP001459277"/>
    </source>
</evidence>
<evidence type="ECO:0000256" key="3">
    <source>
        <dbReference type="ARBA" id="ARBA00022741"/>
    </source>
</evidence>
<dbReference type="FunFam" id="3.40.50.300:FF:001447">
    <property type="entry name" value="Ras-related protein Rab-1B"/>
    <property type="match status" value="1"/>
</dbReference>
<keyword evidence="3" id="KW-0547">Nucleotide-binding</keyword>
<keyword evidence="7" id="KW-0636">Prenylation</keyword>
<accession>A0AAW2DYW5</accession>
<evidence type="ECO:0000256" key="1">
    <source>
        <dbReference type="ARBA" id="ARBA00006270"/>
    </source>
</evidence>
<evidence type="ECO:0000256" key="2">
    <source>
        <dbReference type="ARBA" id="ARBA00022481"/>
    </source>
</evidence>
<dbReference type="PANTHER" id="PTHR47981:SF2">
    <property type="entry name" value="RAS-RELATED PROTEIN RABG3B"/>
    <property type="match status" value="1"/>
</dbReference>
<dbReference type="GO" id="GO:0012505">
    <property type="term" value="C:endomembrane system"/>
    <property type="evidence" value="ECO:0007669"/>
    <property type="project" value="UniProtKB-SubCell"/>
</dbReference>
<comment type="caution">
    <text evidence="11">The sequence shown here is derived from an EMBL/GenBank/DDBJ whole genome shotgun (WGS) entry which is preliminary data.</text>
</comment>
<keyword evidence="4" id="KW-0813">Transport</keyword>
<dbReference type="InterPro" id="IPR025558">
    <property type="entry name" value="DUF4283"/>
</dbReference>
<dbReference type="Pfam" id="PF00071">
    <property type="entry name" value="Ras"/>
    <property type="match status" value="1"/>
</dbReference>
<feature type="region of interest" description="Disordered" evidence="9">
    <location>
        <begin position="293"/>
        <end position="329"/>
    </location>
</feature>
<dbReference type="PROSITE" id="PS51419">
    <property type="entry name" value="RAB"/>
    <property type="match status" value="1"/>
</dbReference>
<dbReference type="GO" id="GO:0005525">
    <property type="term" value="F:GTP binding"/>
    <property type="evidence" value="ECO:0007669"/>
    <property type="project" value="UniProtKB-KW"/>
</dbReference>
<evidence type="ECO:0000256" key="9">
    <source>
        <dbReference type="SAM" id="MobiDB-lite"/>
    </source>
</evidence>
<keyword evidence="2" id="KW-0488">Methylation</keyword>
<dbReference type="SMART" id="SM00175">
    <property type="entry name" value="RAB"/>
    <property type="match status" value="1"/>
</dbReference>
<feature type="domain" description="DUF4283" evidence="10">
    <location>
        <begin position="34"/>
        <end position="111"/>
    </location>
</feature>
<evidence type="ECO:0000256" key="5">
    <source>
        <dbReference type="ARBA" id="ARBA00023134"/>
    </source>
</evidence>
<dbReference type="InterPro" id="IPR005225">
    <property type="entry name" value="Small_GTP-bd"/>
</dbReference>
<evidence type="ECO:0000256" key="4">
    <source>
        <dbReference type="ARBA" id="ARBA00022927"/>
    </source>
</evidence>
<keyword evidence="4" id="KW-0653">Protein transport</keyword>
<dbReference type="SMART" id="SM00173">
    <property type="entry name" value="RAS"/>
    <property type="match status" value="1"/>
</dbReference>
<dbReference type="InterPro" id="IPR001806">
    <property type="entry name" value="Small_GTPase"/>
</dbReference>
<dbReference type="NCBIfam" id="TIGR00231">
    <property type="entry name" value="small_GTP"/>
    <property type="match status" value="1"/>
</dbReference>
<dbReference type="Proteomes" id="UP001459277">
    <property type="component" value="Unassembled WGS sequence"/>
</dbReference>
<dbReference type="Gene3D" id="3.40.50.300">
    <property type="entry name" value="P-loop containing nucleotide triphosphate hydrolases"/>
    <property type="match status" value="1"/>
</dbReference>
<name>A0AAW2DYW5_9ROSI</name>